<gene>
    <name evidence="2" type="ORF">SAMN04487949_3754</name>
</gene>
<sequence length="256" mass="28244">MSSRTHTDAQPTVRQVRDRLDNVTDPELDESIVKLDYVDDITVRGSMVDVTFSLPTAWCSPAFAWMMATDARDEVEALDGVDRATVTLREHMHETEITEGVNGRESFGSVFPDADGGVESIRASLDDKARVGRQYDAMNELLDAGLTERQIVRLVREDLSLGDETDDEAVVSVRDGTVVIAVDSDVLAGYVEKAKASGVFDAHDDLLFRTPEGEPIDPDRFDIVHKRTRLAKVNMSGQGNICDALNEARFAEDRLG</sequence>
<dbReference type="InterPro" id="IPR034904">
    <property type="entry name" value="FSCA_dom_sf"/>
</dbReference>
<dbReference type="AlphaFoldDB" id="A0A1G9ZSP2"/>
<keyword evidence="3" id="KW-1185">Reference proteome</keyword>
<protein>
    <submittedName>
        <fullName evidence="2">Metal-sulfur cluster biosynthetic enzyme</fullName>
    </submittedName>
</protein>
<dbReference type="Proteomes" id="UP000199451">
    <property type="component" value="Unassembled WGS sequence"/>
</dbReference>
<dbReference type="Pfam" id="PF01883">
    <property type="entry name" value="FeS_assembly_P"/>
    <property type="match status" value="1"/>
</dbReference>
<name>A0A1G9ZSP2_9EURY</name>
<dbReference type="SUPFAM" id="SSF117916">
    <property type="entry name" value="Fe-S cluster assembly (FSCA) domain-like"/>
    <property type="match status" value="1"/>
</dbReference>
<dbReference type="Gene3D" id="3.30.300.130">
    <property type="entry name" value="Fe-S cluster assembly (FSCA)"/>
    <property type="match status" value="1"/>
</dbReference>
<dbReference type="InterPro" id="IPR002744">
    <property type="entry name" value="MIP18-like"/>
</dbReference>
<evidence type="ECO:0000313" key="3">
    <source>
        <dbReference type="Proteomes" id="UP000199451"/>
    </source>
</evidence>
<evidence type="ECO:0000313" key="2">
    <source>
        <dbReference type="EMBL" id="SDN24642.1"/>
    </source>
</evidence>
<proteinExistence type="predicted"/>
<dbReference type="OrthoDB" id="37162at2157"/>
<dbReference type="RefSeq" id="WP_089700006.1">
    <property type="nucleotide sequence ID" value="NZ_FNHL01000008.1"/>
</dbReference>
<evidence type="ECO:0000259" key="1">
    <source>
        <dbReference type="Pfam" id="PF01883"/>
    </source>
</evidence>
<dbReference type="STRING" id="660521.SAMN04487949_3754"/>
<organism evidence="2 3">
    <name type="scientific">Halogranum gelatinilyticum</name>
    <dbReference type="NCBI Taxonomy" id="660521"/>
    <lineage>
        <taxon>Archaea</taxon>
        <taxon>Methanobacteriati</taxon>
        <taxon>Methanobacteriota</taxon>
        <taxon>Stenosarchaea group</taxon>
        <taxon>Halobacteria</taxon>
        <taxon>Halobacteriales</taxon>
        <taxon>Haloferacaceae</taxon>
    </lineage>
</organism>
<feature type="domain" description="MIP18 family-like" evidence="1">
    <location>
        <begin position="15"/>
        <end position="86"/>
    </location>
</feature>
<reference evidence="3" key="1">
    <citation type="submission" date="2016-10" db="EMBL/GenBank/DDBJ databases">
        <authorList>
            <person name="Varghese N."/>
            <person name="Submissions S."/>
        </authorList>
    </citation>
    <scope>NUCLEOTIDE SEQUENCE [LARGE SCALE GENOMIC DNA]</scope>
    <source>
        <strain evidence="3">CGMCC 1.10119</strain>
    </source>
</reference>
<accession>A0A1G9ZSP2</accession>
<dbReference type="EMBL" id="FNHL01000008">
    <property type="protein sequence ID" value="SDN24642.1"/>
    <property type="molecule type" value="Genomic_DNA"/>
</dbReference>